<gene>
    <name evidence="8" type="ORF">PCYB_126740</name>
</gene>
<reference evidence="8 9" key="1">
    <citation type="journal article" date="2012" name="Nat. Genet.">
        <title>Plasmodium cynomolgi genome sequences provide insight into Plasmodium vivax and the monkey malaria clade.</title>
        <authorList>
            <person name="Tachibana S."/>
            <person name="Sullivan S.A."/>
            <person name="Kawai S."/>
            <person name="Nakamura S."/>
            <person name="Kim H.R."/>
            <person name="Goto N."/>
            <person name="Arisue N."/>
            <person name="Palacpac N.M.Q."/>
            <person name="Honma H."/>
            <person name="Yagi M."/>
            <person name="Tougan T."/>
            <person name="Katakai Y."/>
            <person name="Kaneko O."/>
            <person name="Mita T."/>
            <person name="Kita K."/>
            <person name="Yasutomi Y."/>
            <person name="Sutton P.L."/>
            <person name="Shakhbatyan R."/>
            <person name="Horii T."/>
            <person name="Yasunaga T."/>
            <person name="Barnwell J.W."/>
            <person name="Escalante A.A."/>
            <person name="Carlton J.M."/>
            <person name="Tanabe K."/>
        </authorList>
    </citation>
    <scope>NUCLEOTIDE SEQUENCE [LARGE SCALE GENOMIC DNA]</scope>
    <source>
        <strain evidence="8 9">B</strain>
    </source>
</reference>
<keyword evidence="5 7" id="KW-0472">Membrane</keyword>
<feature type="non-terminal residue" evidence="8">
    <location>
        <position position="374"/>
    </location>
</feature>
<evidence type="ECO:0000313" key="9">
    <source>
        <dbReference type="Proteomes" id="UP000006319"/>
    </source>
</evidence>
<dbReference type="Proteomes" id="UP000006319">
    <property type="component" value="Chromosome 12"/>
</dbReference>
<keyword evidence="3 7" id="KW-1133">Transmembrane helix</keyword>
<dbReference type="PANTHER" id="PTHR23063">
    <property type="entry name" value="PHOSPHOLIPID ACYLTRANSFERASE"/>
    <property type="match status" value="1"/>
</dbReference>
<dbReference type="GeneID" id="14694482"/>
<dbReference type="SUPFAM" id="SSF69593">
    <property type="entry name" value="Glycerol-3-phosphate (1)-acyltransferase"/>
    <property type="match status" value="1"/>
</dbReference>
<dbReference type="KEGG" id="pcy:PCYB_126740"/>
<dbReference type="PANTHER" id="PTHR23063:SF61">
    <property type="entry name" value="CHROMOSOME UNDETERMINED SCAFFOLD_7, WHOLE GENOME SHOTGUN SEQUENCE"/>
    <property type="match status" value="1"/>
</dbReference>
<evidence type="ECO:0008006" key="10">
    <source>
        <dbReference type="Google" id="ProtNLM"/>
    </source>
</evidence>
<dbReference type="AlphaFoldDB" id="K6UWR5"/>
<dbReference type="EMBL" id="DF157104">
    <property type="protein sequence ID" value="GAB68109.1"/>
    <property type="molecule type" value="Genomic_DNA"/>
</dbReference>
<dbReference type="GO" id="GO:0016746">
    <property type="term" value="F:acyltransferase activity"/>
    <property type="evidence" value="ECO:0007669"/>
    <property type="project" value="UniProtKB-KW"/>
</dbReference>
<name>K6UWR5_PLACD</name>
<evidence type="ECO:0000256" key="3">
    <source>
        <dbReference type="ARBA" id="ARBA00022989"/>
    </source>
</evidence>
<protein>
    <recommendedName>
        <fullName evidence="10">Phospholipid/glycerol acyltransferase domain-containing protein</fullName>
    </recommendedName>
</protein>
<sequence length="374" mass="44279">RSVKRQVAGISWQRAARKHVPDETERINEKYGKMEKYREFADAATGINPFLPLWVNNKLSVHEKLLKFLLFPLVLCRFCFLSLTLIFMIFLNSLVNLFIFQCVKDFFYQIIQCIYCRLLLFYLGFFYMDEEYASHKRVKIKCMKKKIPFSYDDYGHIYLSNFTSFVDILYLAYRLNPLFVIINKNGSLSPVFFFDLIKLSLQFSIPNKKGEFKNLEQVHVFAKNKKIKSVVIFPEGMKSNGSCILLWKNEIFTHSEYVIKNKCNLIAFIYETNILNKKWNNFYTSPHTVFNPVLHIILLCFNIYNKIKIVWLNEKDIAESLREFDFSHCDELVHYLRSLMGLMKPTGGTLVNVKADLLEKFVKYWNLTRGRAYL</sequence>
<feature type="transmembrane region" description="Helical" evidence="7">
    <location>
        <begin position="106"/>
        <end position="127"/>
    </location>
</feature>
<evidence type="ECO:0000256" key="1">
    <source>
        <dbReference type="ARBA" id="ARBA00022679"/>
    </source>
</evidence>
<evidence type="ECO:0000256" key="6">
    <source>
        <dbReference type="ARBA" id="ARBA00023315"/>
    </source>
</evidence>
<accession>K6UWR5</accession>
<feature type="transmembrane region" description="Helical" evidence="7">
    <location>
        <begin position="68"/>
        <end position="100"/>
    </location>
</feature>
<dbReference type="eggNOG" id="ENOG502S9DP">
    <property type="taxonomic scope" value="Eukaryota"/>
</dbReference>
<evidence type="ECO:0000256" key="2">
    <source>
        <dbReference type="ARBA" id="ARBA00022692"/>
    </source>
</evidence>
<evidence type="ECO:0000256" key="4">
    <source>
        <dbReference type="ARBA" id="ARBA00023098"/>
    </source>
</evidence>
<keyword evidence="2 7" id="KW-0812">Transmembrane</keyword>
<proteinExistence type="predicted"/>
<dbReference type="RefSeq" id="XP_004224056.1">
    <property type="nucleotide sequence ID" value="XM_004224008.1"/>
</dbReference>
<keyword evidence="4" id="KW-0443">Lipid metabolism</keyword>
<dbReference type="VEuPathDB" id="PlasmoDB:PCYB_126740"/>
<organism evidence="8 9">
    <name type="scientific">Plasmodium cynomolgi (strain B)</name>
    <dbReference type="NCBI Taxonomy" id="1120755"/>
    <lineage>
        <taxon>Eukaryota</taxon>
        <taxon>Sar</taxon>
        <taxon>Alveolata</taxon>
        <taxon>Apicomplexa</taxon>
        <taxon>Aconoidasida</taxon>
        <taxon>Haemosporida</taxon>
        <taxon>Plasmodiidae</taxon>
        <taxon>Plasmodium</taxon>
        <taxon>Plasmodium (Plasmodium)</taxon>
    </lineage>
</organism>
<evidence type="ECO:0000256" key="7">
    <source>
        <dbReference type="SAM" id="Phobius"/>
    </source>
</evidence>
<keyword evidence="6" id="KW-0012">Acyltransferase</keyword>
<feature type="non-terminal residue" evidence="8">
    <location>
        <position position="1"/>
    </location>
</feature>
<dbReference type="OMA" id="LWKNEIF"/>
<keyword evidence="9" id="KW-1185">Reference proteome</keyword>
<dbReference type="GO" id="GO:0006629">
    <property type="term" value="P:lipid metabolic process"/>
    <property type="evidence" value="ECO:0007669"/>
    <property type="project" value="UniProtKB-KW"/>
</dbReference>
<keyword evidence="1" id="KW-0808">Transferase</keyword>
<evidence type="ECO:0000313" key="8">
    <source>
        <dbReference type="EMBL" id="GAB68109.1"/>
    </source>
</evidence>
<evidence type="ECO:0000256" key="5">
    <source>
        <dbReference type="ARBA" id="ARBA00023136"/>
    </source>
</evidence>
<dbReference type="OrthoDB" id="272512at2759"/>